<evidence type="ECO:0000256" key="6">
    <source>
        <dbReference type="SAM" id="Phobius"/>
    </source>
</evidence>
<keyword evidence="2" id="KW-1003">Cell membrane</keyword>
<feature type="transmembrane region" description="Helical" evidence="6">
    <location>
        <begin position="59"/>
        <end position="79"/>
    </location>
</feature>
<feature type="transmembrane region" description="Helical" evidence="6">
    <location>
        <begin position="30"/>
        <end position="47"/>
    </location>
</feature>
<keyword evidence="8" id="KW-1185">Reference proteome</keyword>
<gene>
    <name evidence="7" type="ORF">NQ502_02825</name>
</gene>
<keyword evidence="4 6" id="KW-1133">Transmembrane helix</keyword>
<evidence type="ECO:0000256" key="4">
    <source>
        <dbReference type="ARBA" id="ARBA00022989"/>
    </source>
</evidence>
<evidence type="ECO:0000256" key="3">
    <source>
        <dbReference type="ARBA" id="ARBA00022692"/>
    </source>
</evidence>
<evidence type="ECO:0000313" key="8">
    <source>
        <dbReference type="Proteomes" id="UP001060164"/>
    </source>
</evidence>
<evidence type="ECO:0000256" key="5">
    <source>
        <dbReference type="ARBA" id="ARBA00023136"/>
    </source>
</evidence>
<protein>
    <submittedName>
        <fullName evidence="7">CidA/LrgA family protein</fullName>
    </submittedName>
</protein>
<dbReference type="InterPro" id="IPR005538">
    <property type="entry name" value="LrgA/CidA"/>
</dbReference>
<evidence type="ECO:0000256" key="2">
    <source>
        <dbReference type="ARBA" id="ARBA00022475"/>
    </source>
</evidence>
<dbReference type="Pfam" id="PF03788">
    <property type="entry name" value="LrgA"/>
    <property type="match status" value="1"/>
</dbReference>
<name>A0ABY5VIF8_9FIRM</name>
<keyword evidence="5 6" id="KW-0472">Membrane</keyword>
<comment type="subcellular location">
    <subcellularLocation>
        <location evidence="1">Cell membrane</location>
        <topology evidence="1">Multi-pass membrane protein</topology>
    </subcellularLocation>
</comment>
<organism evidence="7 8">
    <name type="scientific">Ruminococcus gauvreauii</name>
    <dbReference type="NCBI Taxonomy" id="438033"/>
    <lineage>
        <taxon>Bacteria</taxon>
        <taxon>Bacillati</taxon>
        <taxon>Bacillota</taxon>
        <taxon>Clostridia</taxon>
        <taxon>Eubacteriales</taxon>
        <taxon>Oscillospiraceae</taxon>
        <taxon>Ruminococcus</taxon>
    </lineage>
</organism>
<feature type="transmembrane region" description="Helical" evidence="6">
    <location>
        <begin position="7"/>
        <end position="24"/>
    </location>
</feature>
<reference evidence="7" key="1">
    <citation type="journal article" date="2022" name="Cell">
        <title>Design, construction, and in vivo augmentation of a complex gut microbiome.</title>
        <authorList>
            <person name="Cheng A.G."/>
            <person name="Ho P.Y."/>
            <person name="Aranda-Diaz A."/>
            <person name="Jain S."/>
            <person name="Yu F.B."/>
            <person name="Meng X."/>
            <person name="Wang M."/>
            <person name="Iakiviak M."/>
            <person name="Nagashima K."/>
            <person name="Zhao A."/>
            <person name="Murugkar P."/>
            <person name="Patil A."/>
            <person name="Atabakhsh K."/>
            <person name="Weakley A."/>
            <person name="Yan J."/>
            <person name="Brumbaugh A.R."/>
            <person name="Higginbottom S."/>
            <person name="Dimas A."/>
            <person name="Shiver A.L."/>
            <person name="Deutschbauer A."/>
            <person name="Neff N."/>
            <person name="Sonnenburg J.L."/>
            <person name="Huang K.C."/>
            <person name="Fischbach M.A."/>
        </authorList>
    </citation>
    <scope>NUCLEOTIDE SEQUENCE</scope>
    <source>
        <strain evidence="7">DSM 19829</strain>
    </source>
</reference>
<dbReference type="EMBL" id="CP102290">
    <property type="protein sequence ID" value="UWP60011.1"/>
    <property type="molecule type" value="Genomic_DNA"/>
</dbReference>
<keyword evidence="3 6" id="KW-0812">Transmembrane</keyword>
<dbReference type="PANTHER" id="PTHR33931">
    <property type="entry name" value="HOLIN-LIKE PROTEIN CIDA-RELATED"/>
    <property type="match status" value="1"/>
</dbReference>
<sequence>MKYLRQILIIGGITFAGEMLHFLLPMPVPASVYGMALLFFCLCLHVVKEEQIAETAEWLLAVMPVMFIGPGVGIIDHYTSISDSIVPFTAVVLLTTVLVMGITGVTVQGVMALKEKRRRKR</sequence>
<evidence type="ECO:0000256" key="1">
    <source>
        <dbReference type="ARBA" id="ARBA00004651"/>
    </source>
</evidence>
<dbReference type="PANTHER" id="PTHR33931:SF2">
    <property type="entry name" value="HOLIN-LIKE PROTEIN CIDA"/>
    <property type="match status" value="1"/>
</dbReference>
<proteinExistence type="predicted"/>
<feature type="transmembrane region" description="Helical" evidence="6">
    <location>
        <begin position="85"/>
        <end position="113"/>
    </location>
</feature>
<dbReference type="RefSeq" id="WP_028529215.1">
    <property type="nucleotide sequence ID" value="NZ_CABLBR010000020.1"/>
</dbReference>
<accession>A0ABY5VIF8</accession>
<evidence type="ECO:0000313" key="7">
    <source>
        <dbReference type="EMBL" id="UWP60011.1"/>
    </source>
</evidence>
<dbReference type="Proteomes" id="UP001060164">
    <property type="component" value="Chromosome"/>
</dbReference>